<evidence type="ECO:0000256" key="1">
    <source>
        <dbReference type="SAM" id="MobiDB-lite"/>
    </source>
</evidence>
<feature type="compositionally biased region" description="Low complexity" evidence="1">
    <location>
        <begin position="69"/>
        <end position="80"/>
    </location>
</feature>
<dbReference type="AlphaFoldDB" id="A0A7R9AMP4"/>
<accession>A0A7R9AMP4</accession>
<name>A0A7R9AMP4_TIMSH</name>
<protein>
    <submittedName>
        <fullName evidence="2">Uncharacterized protein</fullName>
    </submittedName>
</protein>
<feature type="region of interest" description="Disordered" evidence="1">
    <location>
        <begin position="68"/>
        <end position="88"/>
    </location>
</feature>
<sequence>MGNDGAESGHRPGIYGAPTSHCIGIASMDTQAHTPAALNPMFGPHTSTSQDAAWLLVGRWHLAQVPITSPRRSQSSVRSPYVHVSGCR</sequence>
<dbReference type="EMBL" id="OC000211">
    <property type="protein sequence ID" value="CAD7256536.1"/>
    <property type="molecule type" value="Genomic_DNA"/>
</dbReference>
<reference evidence="2" key="1">
    <citation type="submission" date="2020-11" db="EMBL/GenBank/DDBJ databases">
        <authorList>
            <person name="Tran Van P."/>
        </authorList>
    </citation>
    <scope>NUCLEOTIDE SEQUENCE</scope>
</reference>
<evidence type="ECO:0000313" key="2">
    <source>
        <dbReference type="EMBL" id="CAD7256536.1"/>
    </source>
</evidence>
<organism evidence="2">
    <name type="scientific">Timema shepardi</name>
    <name type="common">Walking stick</name>
    <dbReference type="NCBI Taxonomy" id="629360"/>
    <lineage>
        <taxon>Eukaryota</taxon>
        <taxon>Metazoa</taxon>
        <taxon>Ecdysozoa</taxon>
        <taxon>Arthropoda</taxon>
        <taxon>Hexapoda</taxon>
        <taxon>Insecta</taxon>
        <taxon>Pterygota</taxon>
        <taxon>Neoptera</taxon>
        <taxon>Polyneoptera</taxon>
        <taxon>Phasmatodea</taxon>
        <taxon>Timematodea</taxon>
        <taxon>Timematoidea</taxon>
        <taxon>Timematidae</taxon>
        <taxon>Timema</taxon>
    </lineage>
</organism>
<gene>
    <name evidence="2" type="ORF">TSIB3V08_LOCUS816</name>
</gene>
<proteinExistence type="predicted"/>